<dbReference type="GO" id="GO:0003677">
    <property type="term" value="F:DNA binding"/>
    <property type="evidence" value="ECO:0007669"/>
    <property type="project" value="UniProtKB-KW"/>
</dbReference>
<dbReference type="InterPro" id="IPR000847">
    <property type="entry name" value="LysR_HTH_N"/>
</dbReference>
<dbReference type="PANTHER" id="PTHR30419">
    <property type="entry name" value="HTH-TYPE TRANSCRIPTIONAL REGULATOR YBHD"/>
    <property type="match status" value="1"/>
</dbReference>
<keyword evidence="2" id="KW-0805">Transcription regulation</keyword>
<dbReference type="InterPro" id="IPR036388">
    <property type="entry name" value="WH-like_DNA-bd_sf"/>
</dbReference>
<evidence type="ECO:0000259" key="5">
    <source>
        <dbReference type="PROSITE" id="PS50931"/>
    </source>
</evidence>
<dbReference type="EMBL" id="JAFBEC010000021">
    <property type="protein sequence ID" value="MBM7635014.1"/>
    <property type="molecule type" value="Genomic_DNA"/>
</dbReference>
<dbReference type="Proteomes" id="UP000741863">
    <property type="component" value="Unassembled WGS sequence"/>
</dbReference>
<feature type="domain" description="HTH lysR-type" evidence="5">
    <location>
        <begin position="1"/>
        <end position="58"/>
    </location>
</feature>
<evidence type="ECO:0000313" key="7">
    <source>
        <dbReference type="Proteomes" id="UP000741863"/>
    </source>
</evidence>
<keyword evidence="4" id="KW-0804">Transcription</keyword>
<comment type="similarity">
    <text evidence="1">Belongs to the LysR transcriptional regulatory family.</text>
</comment>
<dbReference type="Pfam" id="PF03466">
    <property type="entry name" value="LysR_substrate"/>
    <property type="match status" value="1"/>
</dbReference>
<proteinExistence type="inferred from homology"/>
<dbReference type="InterPro" id="IPR005119">
    <property type="entry name" value="LysR_subst-bd"/>
</dbReference>
<reference evidence="6 7" key="1">
    <citation type="submission" date="2021-01" db="EMBL/GenBank/DDBJ databases">
        <title>Genomic Encyclopedia of Type Strains, Phase IV (KMG-IV): sequencing the most valuable type-strain genomes for metagenomic binning, comparative biology and taxonomic classification.</title>
        <authorList>
            <person name="Goeker M."/>
        </authorList>
    </citation>
    <scope>NUCLEOTIDE SEQUENCE [LARGE SCALE GENOMIC DNA]</scope>
    <source>
        <strain evidence="6 7">DSM 25540</strain>
    </source>
</reference>
<organism evidence="6 7">
    <name type="scientific">Geomicrobium sediminis</name>
    <dbReference type="NCBI Taxonomy" id="1347788"/>
    <lineage>
        <taxon>Bacteria</taxon>
        <taxon>Bacillati</taxon>
        <taxon>Bacillota</taxon>
        <taxon>Bacilli</taxon>
        <taxon>Bacillales</taxon>
        <taxon>Geomicrobium</taxon>
    </lineage>
</organism>
<accession>A0ABS2PHU7</accession>
<protein>
    <submittedName>
        <fullName evidence="6">DNA-binding transcriptional LysR family regulator</fullName>
    </submittedName>
</protein>
<dbReference type="PROSITE" id="PS50931">
    <property type="entry name" value="HTH_LYSR"/>
    <property type="match status" value="1"/>
</dbReference>
<dbReference type="SUPFAM" id="SSF53850">
    <property type="entry name" value="Periplasmic binding protein-like II"/>
    <property type="match status" value="1"/>
</dbReference>
<keyword evidence="3 6" id="KW-0238">DNA-binding</keyword>
<dbReference type="PANTHER" id="PTHR30419:SF8">
    <property type="entry name" value="NITROGEN ASSIMILATION TRANSCRIPTIONAL ACTIVATOR-RELATED"/>
    <property type="match status" value="1"/>
</dbReference>
<dbReference type="RefSeq" id="WP_042416134.1">
    <property type="nucleotide sequence ID" value="NZ_JAFBEC010000021.1"/>
</dbReference>
<evidence type="ECO:0000313" key="6">
    <source>
        <dbReference type="EMBL" id="MBM7635014.1"/>
    </source>
</evidence>
<gene>
    <name evidence="6" type="ORF">JOD17_004157</name>
</gene>
<dbReference type="InterPro" id="IPR036390">
    <property type="entry name" value="WH_DNA-bd_sf"/>
</dbReference>
<dbReference type="SUPFAM" id="SSF46785">
    <property type="entry name" value="Winged helix' DNA-binding domain"/>
    <property type="match status" value="1"/>
</dbReference>
<sequence length="303" mass="34130">MDIRHLTYFIEVAKHSSFTKAARTLHVSQPSLSKTIKQLEREFDVPLFYRSSKKLELTDAGEAVLKNAQNVIDAFQNLQAGVTDLADIKKGQIRIGLPPIIGAAFVSSLISSFIEDFPLIDLRLSEVGSIAIKKGITEGSLDVGFICNVPLQGEDFECKQILHDPLVAVMHHDHPLSLNEHIPLKALEEEHFILYRNDFSLHRSIIEECLRQGFFPNAVCESSQKDFMLQMVEAKLGIALLPEHIAKTMQSHVLSYVPLEDNPLHLELVMIWRKDSYLPFAARTFIEEASSYYSTAQKEARGS</sequence>
<evidence type="ECO:0000256" key="1">
    <source>
        <dbReference type="ARBA" id="ARBA00009437"/>
    </source>
</evidence>
<evidence type="ECO:0000256" key="3">
    <source>
        <dbReference type="ARBA" id="ARBA00023125"/>
    </source>
</evidence>
<evidence type="ECO:0000256" key="4">
    <source>
        <dbReference type="ARBA" id="ARBA00023163"/>
    </source>
</evidence>
<dbReference type="Gene3D" id="3.40.190.290">
    <property type="match status" value="1"/>
</dbReference>
<keyword evidence="7" id="KW-1185">Reference proteome</keyword>
<dbReference type="Gene3D" id="1.10.10.10">
    <property type="entry name" value="Winged helix-like DNA-binding domain superfamily/Winged helix DNA-binding domain"/>
    <property type="match status" value="1"/>
</dbReference>
<dbReference type="InterPro" id="IPR050950">
    <property type="entry name" value="HTH-type_LysR_regulators"/>
</dbReference>
<dbReference type="PRINTS" id="PR00039">
    <property type="entry name" value="HTHLYSR"/>
</dbReference>
<evidence type="ECO:0000256" key="2">
    <source>
        <dbReference type="ARBA" id="ARBA00023015"/>
    </source>
</evidence>
<name>A0ABS2PHU7_9BACL</name>
<comment type="caution">
    <text evidence="6">The sequence shown here is derived from an EMBL/GenBank/DDBJ whole genome shotgun (WGS) entry which is preliminary data.</text>
</comment>
<dbReference type="Pfam" id="PF00126">
    <property type="entry name" value="HTH_1"/>
    <property type="match status" value="1"/>
</dbReference>